<keyword evidence="4" id="KW-1185">Reference proteome</keyword>
<protein>
    <submittedName>
        <fullName evidence="3">Endonuclease/exonuclease/phosphatase family protein</fullName>
    </submittedName>
</protein>
<organism evidence="3 4">
    <name type="scientific">Putridiphycobacter roseus</name>
    <dbReference type="NCBI Taxonomy" id="2219161"/>
    <lineage>
        <taxon>Bacteria</taxon>
        <taxon>Pseudomonadati</taxon>
        <taxon>Bacteroidota</taxon>
        <taxon>Flavobacteriia</taxon>
        <taxon>Flavobacteriales</taxon>
        <taxon>Crocinitomicaceae</taxon>
        <taxon>Putridiphycobacter</taxon>
    </lineage>
</organism>
<sequence>MVFIQALIFIIGLFIFKDFNTLNTFVLSLLAIAILTQVYFIAPYLPFRKFTDKSPNNEAEIKLISVNVLQKNKNYKSLIQLVEKVKPAILLTMETNETWEQEMHEIEEKYAYNFKIPKENRYGMHFYSNLKIIACKVHYFISDERPAIEVKLADKNQNEFIFYGVHPPPPSPTEKPTAKQKDAELMQVGKLIAKQELPCIVTGDFNNVCWSKSAKVFAKISKLKDARLGRGIHGTFPVKPWIFRFPLDLLFVSKAINVDKIGTLPSIGSDHLPFYAAFNISNPDADSKHTPSKKLKKEADRIIKAGKKAHKAED</sequence>
<feature type="domain" description="Endonuclease/exonuclease/phosphatase" evidence="2">
    <location>
        <begin position="65"/>
        <end position="271"/>
    </location>
</feature>
<dbReference type="AlphaFoldDB" id="A0A2W1NQM7"/>
<dbReference type="GO" id="GO:0004519">
    <property type="term" value="F:endonuclease activity"/>
    <property type="evidence" value="ECO:0007669"/>
    <property type="project" value="UniProtKB-KW"/>
</dbReference>
<accession>A0A2W1NQM7</accession>
<dbReference type="GO" id="GO:0004527">
    <property type="term" value="F:exonuclease activity"/>
    <property type="evidence" value="ECO:0007669"/>
    <property type="project" value="UniProtKB-KW"/>
</dbReference>
<keyword evidence="1" id="KW-0472">Membrane</keyword>
<reference evidence="3 4" key="1">
    <citation type="submission" date="2018-06" db="EMBL/GenBank/DDBJ databases">
        <title>The draft genome sequence of Crocinitomix sp. SM1701.</title>
        <authorList>
            <person name="Zhang X."/>
        </authorList>
    </citation>
    <scope>NUCLEOTIDE SEQUENCE [LARGE SCALE GENOMIC DNA]</scope>
    <source>
        <strain evidence="3 4">SM1701</strain>
    </source>
</reference>
<feature type="transmembrane region" description="Helical" evidence="1">
    <location>
        <begin position="27"/>
        <end position="47"/>
    </location>
</feature>
<name>A0A2W1NQM7_9FLAO</name>
<keyword evidence="1" id="KW-0812">Transmembrane</keyword>
<gene>
    <name evidence="3" type="ORF">DNU06_04865</name>
</gene>
<comment type="caution">
    <text evidence="3">The sequence shown here is derived from an EMBL/GenBank/DDBJ whole genome shotgun (WGS) entry which is preliminary data.</text>
</comment>
<dbReference type="InterPro" id="IPR036691">
    <property type="entry name" value="Endo/exonu/phosph_ase_sf"/>
</dbReference>
<proteinExistence type="predicted"/>
<keyword evidence="3" id="KW-0269">Exonuclease</keyword>
<keyword evidence="1" id="KW-1133">Transmembrane helix</keyword>
<evidence type="ECO:0000313" key="3">
    <source>
        <dbReference type="EMBL" id="PZE17952.1"/>
    </source>
</evidence>
<keyword evidence="3" id="KW-0540">Nuclease</keyword>
<keyword evidence="3" id="KW-0378">Hydrolase</keyword>
<dbReference type="Gene3D" id="3.60.10.10">
    <property type="entry name" value="Endonuclease/exonuclease/phosphatase"/>
    <property type="match status" value="1"/>
</dbReference>
<dbReference type="Pfam" id="PF03372">
    <property type="entry name" value="Exo_endo_phos"/>
    <property type="match status" value="1"/>
</dbReference>
<evidence type="ECO:0000259" key="2">
    <source>
        <dbReference type="Pfam" id="PF03372"/>
    </source>
</evidence>
<evidence type="ECO:0000313" key="4">
    <source>
        <dbReference type="Proteomes" id="UP000249248"/>
    </source>
</evidence>
<dbReference type="InterPro" id="IPR005135">
    <property type="entry name" value="Endo/exonuclease/phosphatase"/>
</dbReference>
<keyword evidence="3" id="KW-0255">Endonuclease</keyword>
<dbReference type="Proteomes" id="UP000249248">
    <property type="component" value="Unassembled WGS sequence"/>
</dbReference>
<dbReference type="SUPFAM" id="SSF56219">
    <property type="entry name" value="DNase I-like"/>
    <property type="match status" value="1"/>
</dbReference>
<evidence type="ECO:0000256" key="1">
    <source>
        <dbReference type="SAM" id="Phobius"/>
    </source>
</evidence>
<dbReference type="EMBL" id="QKSB01000002">
    <property type="protein sequence ID" value="PZE17952.1"/>
    <property type="molecule type" value="Genomic_DNA"/>
</dbReference>